<accession>A0AAD5JZH9</accession>
<evidence type="ECO:0000313" key="3">
    <source>
        <dbReference type="EMBL" id="KAI9262188.1"/>
    </source>
</evidence>
<name>A0AAD5JZH9_9FUNG</name>
<comment type="caution">
    <text evidence="3">The sequence shown here is derived from an EMBL/GenBank/DDBJ whole genome shotgun (WGS) entry which is preliminary data.</text>
</comment>
<dbReference type="EMBL" id="JAIXMP010000014">
    <property type="protein sequence ID" value="KAI9262188.1"/>
    <property type="molecule type" value="Genomic_DNA"/>
</dbReference>
<feature type="chain" id="PRO_5042080838" evidence="2">
    <location>
        <begin position="22"/>
        <end position="146"/>
    </location>
</feature>
<gene>
    <name evidence="3" type="ORF">BDA99DRAFT_537532</name>
</gene>
<organism evidence="3 4">
    <name type="scientific">Phascolomyces articulosus</name>
    <dbReference type="NCBI Taxonomy" id="60185"/>
    <lineage>
        <taxon>Eukaryota</taxon>
        <taxon>Fungi</taxon>
        <taxon>Fungi incertae sedis</taxon>
        <taxon>Mucoromycota</taxon>
        <taxon>Mucoromycotina</taxon>
        <taxon>Mucoromycetes</taxon>
        <taxon>Mucorales</taxon>
        <taxon>Lichtheimiaceae</taxon>
        <taxon>Phascolomyces</taxon>
    </lineage>
</organism>
<protein>
    <submittedName>
        <fullName evidence="3">Uncharacterized protein</fullName>
    </submittedName>
</protein>
<keyword evidence="4" id="KW-1185">Reference proteome</keyword>
<proteinExistence type="predicted"/>
<reference evidence="3" key="2">
    <citation type="submission" date="2023-02" db="EMBL/GenBank/DDBJ databases">
        <authorList>
            <consortium name="DOE Joint Genome Institute"/>
            <person name="Mondo S.J."/>
            <person name="Chang Y."/>
            <person name="Wang Y."/>
            <person name="Ahrendt S."/>
            <person name="Andreopoulos W."/>
            <person name="Barry K."/>
            <person name="Beard J."/>
            <person name="Benny G.L."/>
            <person name="Blankenship S."/>
            <person name="Bonito G."/>
            <person name="Cuomo C."/>
            <person name="Desiro A."/>
            <person name="Gervers K.A."/>
            <person name="Hundley H."/>
            <person name="Kuo A."/>
            <person name="LaButti K."/>
            <person name="Lang B.F."/>
            <person name="Lipzen A."/>
            <person name="O'Donnell K."/>
            <person name="Pangilinan J."/>
            <person name="Reynolds N."/>
            <person name="Sandor L."/>
            <person name="Smith M.W."/>
            <person name="Tsang A."/>
            <person name="Grigoriev I.V."/>
            <person name="Stajich J.E."/>
            <person name="Spatafora J.W."/>
        </authorList>
    </citation>
    <scope>NUCLEOTIDE SEQUENCE</scope>
    <source>
        <strain evidence="3">RSA 2281</strain>
    </source>
</reference>
<dbReference type="Proteomes" id="UP001209540">
    <property type="component" value="Unassembled WGS sequence"/>
</dbReference>
<dbReference type="AlphaFoldDB" id="A0AAD5JZH9"/>
<evidence type="ECO:0000313" key="4">
    <source>
        <dbReference type="Proteomes" id="UP001209540"/>
    </source>
</evidence>
<evidence type="ECO:0000256" key="2">
    <source>
        <dbReference type="SAM" id="SignalP"/>
    </source>
</evidence>
<feature type="signal peptide" evidence="2">
    <location>
        <begin position="1"/>
        <end position="21"/>
    </location>
</feature>
<feature type="region of interest" description="Disordered" evidence="1">
    <location>
        <begin position="39"/>
        <end position="58"/>
    </location>
</feature>
<feature type="compositionally biased region" description="Basic and acidic residues" evidence="1">
    <location>
        <begin position="39"/>
        <end position="53"/>
    </location>
</feature>
<reference evidence="3" key="1">
    <citation type="journal article" date="2022" name="IScience">
        <title>Evolution of zygomycete secretomes and the origins of terrestrial fungal ecologies.</title>
        <authorList>
            <person name="Chang Y."/>
            <person name="Wang Y."/>
            <person name="Mondo S."/>
            <person name="Ahrendt S."/>
            <person name="Andreopoulos W."/>
            <person name="Barry K."/>
            <person name="Beard J."/>
            <person name="Benny G.L."/>
            <person name="Blankenship S."/>
            <person name="Bonito G."/>
            <person name="Cuomo C."/>
            <person name="Desiro A."/>
            <person name="Gervers K.A."/>
            <person name="Hundley H."/>
            <person name="Kuo A."/>
            <person name="LaButti K."/>
            <person name="Lang B.F."/>
            <person name="Lipzen A."/>
            <person name="O'Donnell K."/>
            <person name="Pangilinan J."/>
            <person name="Reynolds N."/>
            <person name="Sandor L."/>
            <person name="Smith M.E."/>
            <person name="Tsang A."/>
            <person name="Grigoriev I.V."/>
            <person name="Stajich J.E."/>
            <person name="Spatafora J.W."/>
        </authorList>
    </citation>
    <scope>NUCLEOTIDE SEQUENCE</scope>
    <source>
        <strain evidence="3">RSA 2281</strain>
    </source>
</reference>
<sequence length="146" mass="16292">MQLNLTAIFLFVLSTLMLIEARPSNPLLGDTVDQLREGLQRKKVDDRDSKTGDDATGTRQKRHMIYSYSQGYLSVNSFENTAADGCNWNGGSFTFVDEIDNTGSKDTCVGVPKPCNVNGTDMIRRKEEGTVSFMGELYYIPRNGYT</sequence>
<keyword evidence="2" id="KW-0732">Signal</keyword>
<evidence type="ECO:0000256" key="1">
    <source>
        <dbReference type="SAM" id="MobiDB-lite"/>
    </source>
</evidence>